<feature type="binding site" evidence="4">
    <location>
        <position position="216"/>
    </location>
    <ligand>
        <name>pyruvate</name>
        <dbReference type="ChEBI" id="CHEBI:15361"/>
    </ligand>
</feature>
<comment type="similarity">
    <text evidence="2">Belongs to the DapA family.</text>
</comment>
<dbReference type="PRINTS" id="PR00146">
    <property type="entry name" value="DHPICSNTHASE"/>
</dbReference>
<dbReference type="GO" id="GO:0019262">
    <property type="term" value="P:N-acetylneuraminate catabolic process"/>
    <property type="evidence" value="ECO:0007669"/>
    <property type="project" value="TreeGrafter"/>
</dbReference>
<dbReference type="Proteomes" id="UP000307943">
    <property type="component" value="Unassembled WGS sequence"/>
</dbReference>
<dbReference type="PIRSF" id="PIRSF001365">
    <property type="entry name" value="DHDPS"/>
    <property type="match status" value="1"/>
</dbReference>
<evidence type="ECO:0000313" key="5">
    <source>
        <dbReference type="EMBL" id="TNJ67916.1"/>
    </source>
</evidence>
<dbReference type="AlphaFoldDB" id="A0A5C4TGX9"/>
<evidence type="ECO:0000256" key="3">
    <source>
        <dbReference type="PIRSR" id="PIRSR001365-1"/>
    </source>
</evidence>
<protein>
    <submittedName>
        <fullName evidence="5">Dihydrodipicolinate synthase family protein</fullName>
    </submittedName>
</protein>
<feature type="active site" description="Schiff-base intermediate with substrate" evidence="3">
    <location>
        <position position="175"/>
    </location>
</feature>
<comment type="caution">
    <text evidence="5">The sequence shown here is derived from an EMBL/GenBank/DDBJ whole genome shotgun (WGS) entry which is preliminary data.</text>
</comment>
<dbReference type="OrthoDB" id="9771791at2"/>
<evidence type="ECO:0000256" key="1">
    <source>
        <dbReference type="ARBA" id="ARBA00023239"/>
    </source>
</evidence>
<sequence>MRGEWEMETNTSNKLRGVICPMVTPLDEHENIDETGVRKLVARLIDKGVDGIFLLGSMGEFPMIVEEEKERLIRIAVDEAKGRVPVMANVSAEGQRKTERMMQRALDAGADMIVLVPPYFYNVRDEREIKNYYISMSRNTDKPIVIYNIPVYTNNPIPPGMVIELSEEKNIVGIKADIFANLPLLRQLRGRDDFSILHGNEGTLDLALEIGVDGIIPGIASLAIDRCIDLYRKAREGDSHGASLRQLELQSIQEAFFGKKAIHWGTGHKYALSLLGLCKPYVSTTLLPLDEGQMKQIASALSEYRIS</sequence>
<dbReference type="SMART" id="SM01130">
    <property type="entry name" value="DHDPS"/>
    <property type="match status" value="1"/>
</dbReference>
<evidence type="ECO:0000256" key="2">
    <source>
        <dbReference type="PIRNR" id="PIRNR001365"/>
    </source>
</evidence>
<feature type="active site" description="Proton donor/acceptor" evidence="3">
    <location>
        <position position="147"/>
    </location>
</feature>
<keyword evidence="6" id="KW-1185">Reference proteome</keyword>
<dbReference type="EMBL" id="VDCQ01000002">
    <property type="protein sequence ID" value="TNJ67916.1"/>
    <property type="molecule type" value="Genomic_DNA"/>
</dbReference>
<dbReference type="InterPro" id="IPR013785">
    <property type="entry name" value="Aldolase_TIM"/>
</dbReference>
<dbReference type="PANTHER" id="PTHR42849">
    <property type="entry name" value="N-ACETYLNEURAMINATE LYASE"/>
    <property type="match status" value="1"/>
</dbReference>
<dbReference type="GO" id="GO:0005829">
    <property type="term" value="C:cytosol"/>
    <property type="evidence" value="ECO:0007669"/>
    <property type="project" value="TreeGrafter"/>
</dbReference>
<evidence type="ECO:0000256" key="4">
    <source>
        <dbReference type="PIRSR" id="PIRSR001365-2"/>
    </source>
</evidence>
<proteinExistence type="inferred from homology"/>
<accession>A0A5C4TGX9</accession>
<dbReference type="PANTHER" id="PTHR42849:SF1">
    <property type="entry name" value="N-ACETYLNEURAMINATE LYASE"/>
    <property type="match status" value="1"/>
</dbReference>
<dbReference type="CDD" id="cd00408">
    <property type="entry name" value="DHDPS-like"/>
    <property type="match status" value="1"/>
</dbReference>
<organism evidence="5 6">
    <name type="scientific">Paenibacillus hemerocallicola</name>
    <dbReference type="NCBI Taxonomy" id="1172614"/>
    <lineage>
        <taxon>Bacteria</taxon>
        <taxon>Bacillati</taxon>
        <taxon>Bacillota</taxon>
        <taxon>Bacilli</taxon>
        <taxon>Bacillales</taxon>
        <taxon>Paenibacillaceae</taxon>
        <taxon>Paenibacillus</taxon>
    </lineage>
</organism>
<dbReference type="Pfam" id="PF00701">
    <property type="entry name" value="DHDPS"/>
    <property type="match status" value="1"/>
</dbReference>
<dbReference type="SUPFAM" id="SSF51569">
    <property type="entry name" value="Aldolase"/>
    <property type="match status" value="1"/>
</dbReference>
<name>A0A5C4TGX9_9BACL</name>
<keyword evidence="1 2" id="KW-0456">Lyase</keyword>
<gene>
    <name evidence="5" type="ORF">FE784_01865</name>
</gene>
<evidence type="ECO:0000313" key="6">
    <source>
        <dbReference type="Proteomes" id="UP000307943"/>
    </source>
</evidence>
<dbReference type="Gene3D" id="3.20.20.70">
    <property type="entry name" value="Aldolase class I"/>
    <property type="match status" value="1"/>
</dbReference>
<dbReference type="InterPro" id="IPR002220">
    <property type="entry name" value="DapA-like"/>
</dbReference>
<reference evidence="5 6" key="1">
    <citation type="submission" date="2019-05" db="EMBL/GenBank/DDBJ databases">
        <title>We sequenced the genome of Paenibacillus hemerocallicola KCTC 33185 for further insight into its adaptation and study the phylogeny of Paenibacillus.</title>
        <authorList>
            <person name="Narsing Rao M.P."/>
        </authorList>
    </citation>
    <scope>NUCLEOTIDE SEQUENCE [LARGE SCALE GENOMIC DNA]</scope>
    <source>
        <strain evidence="5 6">KCTC 33185</strain>
    </source>
</reference>
<dbReference type="GO" id="GO:0008747">
    <property type="term" value="F:N-acetylneuraminate lyase activity"/>
    <property type="evidence" value="ECO:0007669"/>
    <property type="project" value="TreeGrafter"/>
</dbReference>